<sequence length="526" mass="58668">MNTSKLASANSLSPDILIPILSLLAGEKFTKTPGGSGYRWLQSIAALNSNFYRAVQQLLYKTVYIPRTPQYDPSITPPTQVMSHNWYSNIPECLRAGKAEETRCLQIVMRNAVQCPLKLFGSAVWTSVEIVEVHGLGFFAGSTLQSPDEQRAIIRDTCLLFRTHLRNVKSLKFCELTGEWAEHGADGDYVFGLLRLCSELQLQYLAQATDVELMPPFPEEEFPVLGNNTRNLRMDYYAMYPLTDMSMPPLPTENLASLTITTISDDPVWSKSDPGLTGTVNLSNLAFLKLRDLSVGDSTQIYTDLYTLFGSPALSTLRIAENYRELHRVTANVIQHARSATIAAGIPSGNRIANTIKEETVHLFTADSDVEELYVIGARYVVPDNIRLYNLRIFYITLHTVTVDDTVDILWMLPRLQHLRIWCNSMSHMDVGISPIRIQRAMPAAVQRSILPAITHKATTTPSTSTARINMPSVSNTHINSQSYGNISNNVLPPLKRRRTDSNTSPAYAISPYCELLELGRAVAPK</sequence>
<dbReference type="AlphaFoldDB" id="A0A1Y1W9H3"/>
<evidence type="ECO:0008006" key="3">
    <source>
        <dbReference type="Google" id="ProtNLM"/>
    </source>
</evidence>
<dbReference type="GeneID" id="63807703"/>
<gene>
    <name evidence="1" type="ORF">DL89DRAFT_316187</name>
</gene>
<protein>
    <recommendedName>
        <fullName evidence="3">F-box domain-containing protein</fullName>
    </recommendedName>
</protein>
<dbReference type="RefSeq" id="XP_040743596.1">
    <property type="nucleotide sequence ID" value="XM_040891055.1"/>
</dbReference>
<comment type="caution">
    <text evidence="1">The sequence shown here is derived from an EMBL/GenBank/DDBJ whole genome shotgun (WGS) entry which is preliminary data.</text>
</comment>
<name>A0A1Y1W9H3_9FUNG</name>
<evidence type="ECO:0000313" key="2">
    <source>
        <dbReference type="Proteomes" id="UP000193922"/>
    </source>
</evidence>
<organism evidence="1 2">
    <name type="scientific">Linderina pennispora</name>
    <dbReference type="NCBI Taxonomy" id="61395"/>
    <lineage>
        <taxon>Eukaryota</taxon>
        <taxon>Fungi</taxon>
        <taxon>Fungi incertae sedis</taxon>
        <taxon>Zoopagomycota</taxon>
        <taxon>Kickxellomycotina</taxon>
        <taxon>Kickxellomycetes</taxon>
        <taxon>Kickxellales</taxon>
        <taxon>Kickxellaceae</taxon>
        <taxon>Linderina</taxon>
    </lineage>
</organism>
<evidence type="ECO:0000313" key="1">
    <source>
        <dbReference type="EMBL" id="ORX69958.1"/>
    </source>
</evidence>
<reference evidence="1 2" key="1">
    <citation type="submission" date="2016-07" db="EMBL/GenBank/DDBJ databases">
        <title>Pervasive Adenine N6-methylation of Active Genes in Fungi.</title>
        <authorList>
            <consortium name="DOE Joint Genome Institute"/>
            <person name="Mondo S.J."/>
            <person name="Dannebaum R.O."/>
            <person name="Kuo R.C."/>
            <person name="Labutti K."/>
            <person name="Haridas S."/>
            <person name="Kuo A."/>
            <person name="Salamov A."/>
            <person name="Ahrendt S.R."/>
            <person name="Lipzen A."/>
            <person name="Sullivan W."/>
            <person name="Andreopoulos W.B."/>
            <person name="Clum A."/>
            <person name="Lindquist E."/>
            <person name="Daum C."/>
            <person name="Ramamoorthy G.K."/>
            <person name="Gryganskyi A."/>
            <person name="Culley D."/>
            <person name="Magnuson J.K."/>
            <person name="James T.Y."/>
            <person name="O'Malley M.A."/>
            <person name="Stajich J.E."/>
            <person name="Spatafora J.W."/>
            <person name="Visel A."/>
            <person name="Grigoriev I.V."/>
        </authorList>
    </citation>
    <scope>NUCLEOTIDE SEQUENCE [LARGE SCALE GENOMIC DNA]</scope>
    <source>
        <strain evidence="1 2">ATCC 12442</strain>
    </source>
</reference>
<dbReference type="EMBL" id="MCFD01000006">
    <property type="protein sequence ID" value="ORX69958.1"/>
    <property type="molecule type" value="Genomic_DNA"/>
</dbReference>
<dbReference type="Proteomes" id="UP000193922">
    <property type="component" value="Unassembled WGS sequence"/>
</dbReference>
<proteinExistence type="predicted"/>
<keyword evidence="2" id="KW-1185">Reference proteome</keyword>
<accession>A0A1Y1W9H3</accession>